<comment type="function">
    <text evidence="13">Acts as a negative regulator of G1 to S cell cycle phase progression by inhibiting cyclin-dependent kinases. Inhibitory effects are additive with GADD45 proteins but also occur in the absence of GADD45 proteins. Acts as a repressor of the orphan nuclear receptor NR4A1 by inhibiting AB domain-mediated transcriptional activity. May be involved in the hormone-mediated regulation of NR4A1 transcriptional activity. May play a role in mitochondrial protein synthesis.</text>
</comment>
<evidence type="ECO:0000256" key="9">
    <source>
        <dbReference type="ARBA" id="ARBA00023306"/>
    </source>
</evidence>
<dbReference type="InterPro" id="IPR043035">
    <property type="entry name" value="Ribosomal_mL64_sf"/>
</dbReference>
<keyword evidence="8" id="KW-0687">Ribonucleoprotein</keyword>
<evidence type="ECO:0000256" key="2">
    <source>
        <dbReference type="ARBA" id="ARBA00004173"/>
    </source>
</evidence>
<evidence type="ECO:0000256" key="4">
    <source>
        <dbReference type="ARBA" id="ARBA00022980"/>
    </source>
</evidence>
<evidence type="ECO:0000256" key="8">
    <source>
        <dbReference type="ARBA" id="ARBA00023274"/>
    </source>
</evidence>
<evidence type="ECO:0000256" key="11">
    <source>
        <dbReference type="ARBA" id="ARBA00035184"/>
    </source>
</evidence>
<dbReference type="PANTHER" id="PTHR31761">
    <property type="entry name" value="GROWTH ARREST AND DNA DAMAGE-INDUCIBLE PROTEINS-INTERACTING PROTEIN 1 GADD45GIP1"/>
    <property type="match status" value="1"/>
</dbReference>
<evidence type="ECO:0000313" key="16">
    <source>
        <dbReference type="Proteomes" id="UP000694392"/>
    </source>
</evidence>
<evidence type="ECO:0000256" key="14">
    <source>
        <dbReference type="SAM" id="MobiDB-lite"/>
    </source>
</evidence>
<feature type="compositionally biased region" description="Basic and acidic residues" evidence="14">
    <location>
        <begin position="69"/>
        <end position="111"/>
    </location>
</feature>
<keyword evidence="4" id="KW-0689">Ribosomal protein</keyword>
<accession>A0A8D0H8H9</accession>
<evidence type="ECO:0000256" key="10">
    <source>
        <dbReference type="ARBA" id="ARBA00030700"/>
    </source>
</evidence>
<sequence length="223" mass="25780">MAGRSLGLARLLGSVRGYRARPLQRFGGGRARLPEPLSEPGLEAYPGYDRKQFGRRGAASGVDPARLWPDPEKLREMEAEEREWHPALRDMEAALEKREREEQEKRRERENRIAAQMAKMPQMIANWRRAKEELKAKEQEEKARRERLLAEMRERFNHSVDPRSPEFQEMVNEMEKTRRKELKLQKKRRREEEVAKKVAKAAASPKTALPGEAAAGTESERGG</sequence>
<evidence type="ECO:0000256" key="3">
    <source>
        <dbReference type="ARBA" id="ARBA00005421"/>
    </source>
</evidence>
<proteinExistence type="inferred from homology"/>
<dbReference type="OMA" id="DHRDPKF"/>
<feature type="region of interest" description="Disordered" evidence="14">
    <location>
        <begin position="174"/>
        <end position="223"/>
    </location>
</feature>
<comment type="subcellular location">
    <subcellularLocation>
        <location evidence="2">Mitochondrion</location>
    </subcellularLocation>
    <subcellularLocation>
        <location evidence="1">Nucleus</location>
    </subcellularLocation>
</comment>
<keyword evidence="9" id="KW-0131">Cell cycle</keyword>
<dbReference type="Gene3D" id="6.10.280.120">
    <property type="entry name" value="Growth arrest and DNA-damage-inducible proteins-interacting protein 1"/>
    <property type="match status" value="1"/>
</dbReference>
<dbReference type="GeneTree" id="ENSGT00390000013719"/>
<organism evidence="15 16">
    <name type="scientific">Sphenodon punctatus</name>
    <name type="common">Tuatara</name>
    <name type="synonym">Hatteria punctata</name>
    <dbReference type="NCBI Taxonomy" id="8508"/>
    <lineage>
        <taxon>Eukaryota</taxon>
        <taxon>Metazoa</taxon>
        <taxon>Chordata</taxon>
        <taxon>Craniata</taxon>
        <taxon>Vertebrata</taxon>
        <taxon>Euteleostomi</taxon>
        <taxon>Lepidosauria</taxon>
        <taxon>Sphenodontia</taxon>
        <taxon>Sphenodontidae</taxon>
        <taxon>Sphenodon</taxon>
    </lineage>
</organism>
<evidence type="ECO:0000256" key="13">
    <source>
        <dbReference type="ARBA" id="ARBA00060144"/>
    </source>
</evidence>
<dbReference type="GO" id="GO:1990904">
    <property type="term" value="C:ribonucleoprotein complex"/>
    <property type="evidence" value="ECO:0007669"/>
    <property type="project" value="UniProtKB-KW"/>
</dbReference>
<keyword evidence="5" id="KW-0175">Coiled coil</keyword>
<gene>
    <name evidence="15" type="primary">GADD45GIP1</name>
</gene>
<keyword evidence="16" id="KW-1185">Reference proteome</keyword>
<dbReference type="GO" id="GO:0005840">
    <property type="term" value="C:ribosome"/>
    <property type="evidence" value="ECO:0007669"/>
    <property type="project" value="UniProtKB-KW"/>
</dbReference>
<protein>
    <recommendedName>
        <fullName evidence="11">Large ribosomal subunit protein mL64</fullName>
    </recommendedName>
    <alternativeName>
        <fullName evidence="10">39S ribosomal protein L59, mitochondrial</fullName>
    </alternativeName>
    <alternativeName>
        <fullName evidence="12">Growth arrest and DNA damage-inducible proteins-interacting protein 1</fullName>
    </alternativeName>
</protein>
<feature type="compositionally biased region" description="Basic and acidic residues" evidence="14">
    <location>
        <begin position="174"/>
        <end position="196"/>
    </location>
</feature>
<comment type="similarity">
    <text evidence="3">Belongs to the mitochondrion-specific ribosomal protein mL64 family.</text>
</comment>
<dbReference type="Proteomes" id="UP000694392">
    <property type="component" value="Unplaced"/>
</dbReference>
<dbReference type="PANTHER" id="PTHR31761:SF1">
    <property type="entry name" value="LARGE RIBOSOMAL SUBUNIT PROTEIN ML64"/>
    <property type="match status" value="1"/>
</dbReference>
<dbReference type="Ensembl" id="ENSSPUT00000017171.1">
    <property type="protein sequence ID" value="ENSSPUP00000016108.1"/>
    <property type="gene ID" value="ENSSPUG00000012461.1"/>
</dbReference>
<keyword evidence="7" id="KW-0539">Nucleus</keyword>
<keyword evidence="6" id="KW-0496">Mitochondrion</keyword>
<dbReference type="Pfam" id="PF10147">
    <property type="entry name" value="CR6_interact"/>
    <property type="match status" value="1"/>
</dbReference>
<evidence type="ECO:0000256" key="6">
    <source>
        <dbReference type="ARBA" id="ARBA00023128"/>
    </source>
</evidence>
<name>A0A8D0H8H9_SPHPU</name>
<evidence type="ECO:0000256" key="5">
    <source>
        <dbReference type="ARBA" id="ARBA00023054"/>
    </source>
</evidence>
<reference evidence="15" key="1">
    <citation type="submission" date="2025-08" db="UniProtKB">
        <authorList>
            <consortium name="Ensembl"/>
        </authorList>
    </citation>
    <scope>IDENTIFICATION</scope>
</reference>
<evidence type="ECO:0000313" key="15">
    <source>
        <dbReference type="Ensembl" id="ENSSPUP00000016108.1"/>
    </source>
</evidence>
<feature type="region of interest" description="Disordered" evidence="14">
    <location>
        <begin position="26"/>
        <end position="111"/>
    </location>
</feature>
<evidence type="ECO:0000256" key="12">
    <source>
        <dbReference type="ARBA" id="ARBA00035485"/>
    </source>
</evidence>
<reference evidence="15" key="2">
    <citation type="submission" date="2025-09" db="UniProtKB">
        <authorList>
            <consortium name="Ensembl"/>
        </authorList>
    </citation>
    <scope>IDENTIFICATION</scope>
</reference>
<dbReference type="GO" id="GO:0005654">
    <property type="term" value="C:nucleoplasm"/>
    <property type="evidence" value="ECO:0007669"/>
    <property type="project" value="Ensembl"/>
</dbReference>
<evidence type="ECO:0000256" key="7">
    <source>
        <dbReference type="ARBA" id="ARBA00023242"/>
    </source>
</evidence>
<dbReference type="GO" id="GO:0005739">
    <property type="term" value="C:mitochondrion"/>
    <property type="evidence" value="ECO:0007669"/>
    <property type="project" value="UniProtKB-SubCell"/>
</dbReference>
<dbReference type="InterPro" id="IPR018472">
    <property type="entry name" value="Ribosomal_mL64"/>
</dbReference>
<dbReference type="AlphaFoldDB" id="A0A8D0H8H9"/>
<evidence type="ECO:0000256" key="1">
    <source>
        <dbReference type="ARBA" id="ARBA00004123"/>
    </source>
</evidence>